<gene>
    <name evidence="1" type="ORF">LQG66_05565</name>
</gene>
<dbReference type="Proteomes" id="UP001431010">
    <property type="component" value="Chromosome"/>
</dbReference>
<evidence type="ECO:0000313" key="2">
    <source>
        <dbReference type="Proteomes" id="UP001431010"/>
    </source>
</evidence>
<proteinExistence type="predicted"/>
<evidence type="ECO:0008006" key="3">
    <source>
        <dbReference type="Google" id="ProtNLM"/>
    </source>
</evidence>
<dbReference type="EMBL" id="CP088156">
    <property type="protein sequence ID" value="UFZ05780.1"/>
    <property type="molecule type" value="Genomic_DNA"/>
</dbReference>
<evidence type="ECO:0000313" key="1">
    <source>
        <dbReference type="EMBL" id="UFZ05780.1"/>
    </source>
</evidence>
<dbReference type="RefSeq" id="WP_231324274.1">
    <property type="nucleotide sequence ID" value="NZ_CP088156.1"/>
</dbReference>
<protein>
    <recommendedName>
        <fullName evidence="3">DUF1488 domain-containing protein</fullName>
    </recommendedName>
</protein>
<reference evidence="1" key="1">
    <citation type="journal article" date="2024" name="Antonie Van Leeuwenhoek">
        <title>Bradyrhizobium ontarionense sp. nov., a novel bacterial symbiont isolated from Aeschynomene indica (Indian jointvetch), harbours photosynthesis, nitrogen fixation and nitrous oxide (N2O) reductase genes.</title>
        <authorList>
            <person name="Bromfield E.S.P."/>
            <person name="Cloutier S."/>
        </authorList>
    </citation>
    <scope>NUCLEOTIDE SEQUENCE</scope>
    <source>
        <strain evidence="1">A19</strain>
    </source>
</reference>
<keyword evidence="2" id="KW-1185">Reference proteome</keyword>
<organism evidence="1 2">
    <name type="scientific">Bradyrhizobium ontarionense</name>
    <dbReference type="NCBI Taxonomy" id="2898149"/>
    <lineage>
        <taxon>Bacteria</taxon>
        <taxon>Pseudomonadati</taxon>
        <taxon>Pseudomonadota</taxon>
        <taxon>Alphaproteobacteria</taxon>
        <taxon>Hyphomicrobiales</taxon>
        <taxon>Nitrobacteraceae</taxon>
        <taxon>Bradyrhizobium</taxon>
    </lineage>
</organism>
<sequence>MKERKASVSDLTVDDLFHAAFSNDAVRICIVTARDDSTFTARALTTQEIFRFDRRSGVSIPFEADGAVCTIDSVAPLPDDIRDALLGYDRRCRTSKDPDAGRLTANERHALLDAQKLYEVNPFRR</sequence>
<accession>A0ABY3REC6</accession>
<name>A0ABY3REC6_9BRAD</name>